<organism evidence="3 4">
    <name type="scientific">Gordonia phosphorivorans</name>
    <dbReference type="NCBI Taxonomy" id="1056982"/>
    <lineage>
        <taxon>Bacteria</taxon>
        <taxon>Bacillati</taxon>
        <taxon>Actinomycetota</taxon>
        <taxon>Actinomycetes</taxon>
        <taxon>Mycobacteriales</taxon>
        <taxon>Gordoniaceae</taxon>
        <taxon>Gordonia</taxon>
    </lineage>
</organism>
<accession>A0ABV6HAC5</accession>
<feature type="region of interest" description="Disordered" evidence="1">
    <location>
        <begin position="1"/>
        <end position="22"/>
    </location>
</feature>
<comment type="caution">
    <text evidence="3">The sequence shown here is derived from an EMBL/GenBank/DDBJ whole genome shotgun (WGS) entry which is preliminary data.</text>
</comment>
<feature type="transmembrane region" description="Helical" evidence="2">
    <location>
        <begin position="56"/>
        <end position="76"/>
    </location>
</feature>
<proteinExistence type="predicted"/>
<dbReference type="EMBL" id="JBHLWV010000023">
    <property type="protein sequence ID" value="MFC0315834.1"/>
    <property type="molecule type" value="Genomic_DNA"/>
</dbReference>
<evidence type="ECO:0000256" key="1">
    <source>
        <dbReference type="SAM" id="MobiDB-lite"/>
    </source>
</evidence>
<keyword evidence="2" id="KW-0472">Membrane</keyword>
<protein>
    <recommendedName>
        <fullName evidence="5">DUF4190 domain-containing protein</fullName>
    </recommendedName>
</protein>
<feature type="transmembrane region" description="Helical" evidence="2">
    <location>
        <begin position="96"/>
        <end position="114"/>
    </location>
</feature>
<name>A0ABV6HAC5_9ACTN</name>
<keyword evidence="2" id="KW-0812">Transmembrane</keyword>
<gene>
    <name evidence="3" type="ORF">ACFFJD_13335</name>
</gene>
<dbReference type="RefSeq" id="WP_382364923.1">
    <property type="nucleotide sequence ID" value="NZ_JBHLWV010000023.1"/>
</dbReference>
<sequence>MSLDSQHDLPQQAPGGELEPEMPRVDLRRTILQVVGTVCLATLFAVGGALTSGGWFTFLVLGSAVVIFLGAASLGVQAFRSQRSGGRWQVYQGGMWALLLIFLLWVFSAIGAAMA</sequence>
<feature type="transmembrane region" description="Helical" evidence="2">
    <location>
        <begin position="31"/>
        <end position="50"/>
    </location>
</feature>
<evidence type="ECO:0000313" key="3">
    <source>
        <dbReference type="EMBL" id="MFC0315834.1"/>
    </source>
</evidence>
<reference evidence="3 4" key="1">
    <citation type="submission" date="2024-09" db="EMBL/GenBank/DDBJ databases">
        <authorList>
            <person name="Sun Q."/>
            <person name="Mori K."/>
        </authorList>
    </citation>
    <scope>NUCLEOTIDE SEQUENCE [LARGE SCALE GENOMIC DNA]</scope>
    <source>
        <strain evidence="3 4">CCM 7957</strain>
    </source>
</reference>
<evidence type="ECO:0000256" key="2">
    <source>
        <dbReference type="SAM" id="Phobius"/>
    </source>
</evidence>
<keyword evidence="2" id="KW-1133">Transmembrane helix</keyword>
<evidence type="ECO:0008006" key="5">
    <source>
        <dbReference type="Google" id="ProtNLM"/>
    </source>
</evidence>
<dbReference type="Proteomes" id="UP001589783">
    <property type="component" value="Unassembled WGS sequence"/>
</dbReference>
<evidence type="ECO:0000313" key="4">
    <source>
        <dbReference type="Proteomes" id="UP001589783"/>
    </source>
</evidence>
<keyword evidence="4" id="KW-1185">Reference proteome</keyword>